<feature type="domain" description="EAL" evidence="1">
    <location>
        <begin position="1"/>
        <end position="56"/>
    </location>
</feature>
<keyword evidence="3" id="KW-1185">Reference proteome</keyword>
<dbReference type="PROSITE" id="PS50883">
    <property type="entry name" value="EAL"/>
    <property type="match status" value="1"/>
</dbReference>
<dbReference type="InterPro" id="IPR001633">
    <property type="entry name" value="EAL_dom"/>
</dbReference>
<dbReference type="EMBL" id="BSUZ01000001">
    <property type="protein sequence ID" value="GMA88727.1"/>
    <property type="molecule type" value="Genomic_DNA"/>
</dbReference>
<evidence type="ECO:0000313" key="3">
    <source>
        <dbReference type="Proteomes" id="UP001157017"/>
    </source>
</evidence>
<evidence type="ECO:0000259" key="1">
    <source>
        <dbReference type="PROSITE" id="PS50883"/>
    </source>
</evidence>
<gene>
    <name evidence="2" type="ORF">GCM10025868_39770</name>
</gene>
<dbReference type="InterPro" id="IPR035919">
    <property type="entry name" value="EAL_sf"/>
</dbReference>
<dbReference type="Gene3D" id="3.20.20.450">
    <property type="entry name" value="EAL domain"/>
    <property type="match status" value="1"/>
</dbReference>
<evidence type="ECO:0000313" key="2">
    <source>
        <dbReference type="EMBL" id="GMA88727.1"/>
    </source>
</evidence>
<accession>A0ABQ6JPG1</accession>
<name>A0ABQ6JPG1_9ACTN</name>
<proteinExistence type="predicted"/>
<dbReference type="SUPFAM" id="SSF141868">
    <property type="entry name" value="EAL domain-like"/>
    <property type="match status" value="1"/>
</dbReference>
<reference evidence="3" key="1">
    <citation type="journal article" date="2019" name="Int. J. Syst. Evol. Microbiol.">
        <title>The Global Catalogue of Microorganisms (GCM) 10K type strain sequencing project: providing services to taxonomists for standard genome sequencing and annotation.</title>
        <authorList>
            <consortium name="The Broad Institute Genomics Platform"/>
            <consortium name="The Broad Institute Genome Sequencing Center for Infectious Disease"/>
            <person name="Wu L."/>
            <person name="Ma J."/>
        </authorList>
    </citation>
    <scope>NUCLEOTIDE SEQUENCE [LARGE SCALE GENOMIC DNA]</scope>
    <source>
        <strain evidence="3">NBRC 108730</strain>
    </source>
</reference>
<organism evidence="2 3">
    <name type="scientific">Angustibacter aerolatus</name>
    <dbReference type="NCBI Taxonomy" id="1162965"/>
    <lineage>
        <taxon>Bacteria</taxon>
        <taxon>Bacillati</taxon>
        <taxon>Actinomycetota</taxon>
        <taxon>Actinomycetes</taxon>
        <taxon>Kineosporiales</taxon>
        <taxon>Kineosporiaceae</taxon>
    </lineage>
</organism>
<sequence length="123" mass="13478">MVGLGRALGLSVTVEGVEGMEQVRLLREMDVQRGQGFALARPLSEVDLLAFLDRGPVPMPPRLHVVGERPDAVVPLATRLRRPPTGPVVRHVRPRDTVFDTPRARGGVLRACARLLVVRRHAA</sequence>
<comment type="caution">
    <text evidence="2">The sequence shown here is derived from an EMBL/GenBank/DDBJ whole genome shotgun (WGS) entry which is preliminary data.</text>
</comment>
<protein>
    <recommendedName>
        <fullName evidence="1">EAL domain-containing protein</fullName>
    </recommendedName>
</protein>
<dbReference type="Proteomes" id="UP001157017">
    <property type="component" value="Unassembled WGS sequence"/>
</dbReference>